<dbReference type="Proteomes" id="UP000464657">
    <property type="component" value="Chromosome"/>
</dbReference>
<reference evidence="1 2" key="1">
    <citation type="journal article" date="2013" name="Int. J. Syst. Evol. Microbiol.">
        <title>Kordia antarctica sp. nov., isolated from Antarctic seawater.</title>
        <authorList>
            <person name="Baek K."/>
            <person name="Choi A."/>
            <person name="Kang I."/>
            <person name="Lee K."/>
            <person name="Cho J.C."/>
        </authorList>
    </citation>
    <scope>NUCLEOTIDE SEQUENCE [LARGE SCALE GENOMIC DNA]</scope>
    <source>
        <strain evidence="1 2">IMCC3317</strain>
    </source>
</reference>
<organism evidence="1 2">
    <name type="scientific">Kordia antarctica</name>
    <dbReference type="NCBI Taxonomy" id="1218801"/>
    <lineage>
        <taxon>Bacteria</taxon>
        <taxon>Pseudomonadati</taxon>
        <taxon>Bacteroidota</taxon>
        <taxon>Flavobacteriia</taxon>
        <taxon>Flavobacteriales</taxon>
        <taxon>Flavobacteriaceae</taxon>
        <taxon>Kordia</taxon>
    </lineage>
</organism>
<sequence length="84" mass="9061">MSRSTLILNPATTGSAQINPKKFPANIILTFSPQDQAQAFYGLNGTKPSIPLKPGQSVEVTVTSNSLQLDYRIVSGEAKLAWEL</sequence>
<dbReference type="RefSeq" id="WP_160129312.1">
    <property type="nucleotide sequence ID" value="NZ_CP019288.1"/>
</dbReference>
<keyword evidence="2" id="KW-1185">Reference proteome</keyword>
<dbReference type="AlphaFoldDB" id="A0A7L4ZJ10"/>
<dbReference type="OrthoDB" id="1445036at2"/>
<dbReference type="EMBL" id="CP019288">
    <property type="protein sequence ID" value="QHI36622.1"/>
    <property type="molecule type" value="Genomic_DNA"/>
</dbReference>
<gene>
    <name evidence="1" type="ORF">IMCC3317_19850</name>
</gene>
<protein>
    <submittedName>
        <fullName evidence="1">Uncharacterized protein</fullName>
    </submittedName>
</protein>
<name>A0A7L4ZJ10_9FLAO</name>
<evidence type="ECO:0000313" key="1">
    <source>
        <dbReference type="EMBL" id="QHI36622.1"/>
    </source>
</evidence>
<accession>A0A7L4ZJ10</accession>
<evidence type="ECO:0000313" key="2">
    <source>
        <dbReference type="Proteomes" id="UP000464657"/>
    </source>
</evidence>
<dbReference type="KEGG" id="kan:IMCC3317_19850"/>
<proteinExistence type="predicted"/>